<evidence type="ECO:0000256" key="1">
    <source>
        <dbReference type="ARBA" id="ARBA00004141"/>
    </source>
</evidence>
<feature type="transmembrane region" description="Helical" evidence="8">
    <location>
        <begin position="36"/>
        <end position="61"/>
    </location>
</feature>
<accession>A0ABY1LT38</accession>
<name>A0ABY1LT38_9BACL</name>
<dbReference type="RefSeq" id="WP_085278126.1">
    <property type="nucleotide sequence ID" value="NZ_FXAE01000002.1"/>
</dbReference>
<evidence type="ECO:0000256" key="7">
    <source>
        <dbReference type="ARBA" id="ARBA00023136"/>
    </source>
</evidence>
<reference evidence="9 10" key="1">
    <citation type="submission" date="2017-04" db="EMBL/GenBank/DDBJ databases">
        <authorList>
            <person name="Varghese N."/>
            <person name="Submissions S."/>
        </authorList>
    </citation>
    <scope>NUCLEOTIDE SEQUENCE [LARGE SCALE GENOMIC DNA]</scope>
    <source>
        <strain evidence="9 10">J12</strain>
    </source>
</reference>
<evidence type="ECO:0000256" key="2">
    <source>
        <dbReference type="ARBA" id="ARBA00007998"/>
    </source>
</evidence>
<evidence type="ECO:0000256" key="4">
    <source>
        <dbReference type="ARBA" id="ARBA00022544"/>
    </source>
</evidence>
<gene>
    <name evidence="9" type="ORF">SAMN02744124_00290</name>
</gene>
<comment type="caution">
    <text evidence="9">The sequence shown here is derived from an EMBL/GenBank/DDBJ whole genome shotgun (WGS) entry which is preliminary data.</text>
</comment>
<feature type="transmembrane region" description="Helical" evidence="8">
    <location>
        <begin position="269"/>
        <end position="293"/>
    </location>
</feature>
<dbReference type="Pfam" id="PF03845">
    <property type="entry name" value="Spore_permease"/>
    <property type="match status" value="1"/>
</dbReference>
<dbReference type="InterPro" id="IPR004761">
    <property type="entry name" value="Spore_GerAB"/>
</dbReference>
<feature type="transmembrane region" description="Helical" evidence="8">
    <location>
        <begin position="190"/>
        <end position="207"/>
    </location>
</feature>
<keyword evidence="10" id="KW-1185">Reference proteome</keyword>
<dbReference type="PANTHER" id="PTHR34975:SF2">
    <property type="entry name" value="SPORE GERMINATION PROTEIN A2"/>
    <property type="match status" value="1"/>
</dbReference>
<dbReference type="NCBIfam" id="TIGR00912">
    <property type="entry name" value="2A0309"/>
    <property type="match status" value="1"/>
</dbReference>
<keyword evidence="7 8" id="KW-0472">Membrane</keyword>
<proteinExistence type="inferred from homology"/>
<comment type="similarity">
    <text evidence="2">Belongs to the amino acid-polyamine-organocation (APC) superfamily. Spore germination protein (SGP) (TC 2.A.3.9) family.</text>
</comment>
<feature type="transmembrane region" description="Helical" evidence="8">
    <location>
        <begin position="305"/>
        <end position="321"/>
    </location>
</feature>
<evidence type="ECO:0000256" key="3">
    <source>
        <dbReference type="ARBA" id="ARBA00022448"/>
    </source>
</evidence>
<evidence type="ECO:0000313" key="9">
    <source>
        <dbReference type="EMBL" id="SME93690.1"/>
    </source>
</evidence>
<protein>
    <submittedName>
        <fullName evidence="9">Spore germination protein KB</fullName>
    </submittedName>
</protein>
<evidence type="ECO:0000256" key="8">
    <source>
        <dbReference type="SAM" id="Phobius"/>
    </source>
</evidence>
<evidence type="ECO:0000313" key="10">
    <source>
        <dbReference type="Proteomes" id="UP000192939"/>
    </source>
</evidence>
<dbReference type="PANTHER" id="PTHR34975">
    <property type="entry name" value="SPORE GERMINATION PROTEIN A2"/>
    <property type="match status" value="1"/>
</dbReference>
<keyword evidence="6 8" id="KW-1133">Transmembrane helix</keyword>
<comment type="subcellular location">
    <subcellularLocation>
        <location evidence="1">Membrane</location>
        <topology evidence="1">Multi-pass membrane protein</topology>
    </subcellularLocation>
</comment>
<feature type="transmembrane region" description="Helical" evidence="8">
    <location>
        <begin position="73"/>
        <end position="93"/>
    </location>
</feature>
<feature type="transmembrane region" description="Helical" evidence="8">
    <location>
        <begin position="142"/>
        <end position="165"/>
    </location>
</feature>
<feature type="transmembrane region" description="Helical" evidence="8">
    <location>
        <begin position="341"/>
        <end position="359"/>
    </location>
</feature>
<keyword evidence="4" id="KW-0309">Germination</keyword>
<dbReference type="Proteomes" id="UP000192939">
    <property type="component" value="Unassembled WGS sequence"/>
</dbReference>
<feature type="transmembrane region" description="Helical" evidence="8">
    <location>
        <begin position="113"/>
        <end position="130"/>
    </location>
</feature>
<sequence length="370" mass="41360">MENTKLSPLQLFALLVLFQLGTALVVNLGMEAREDAWIAVLCGMLIGCLLYMGYAYLYITFPDKLPTQYMRLLLGKYLGGIIGLAYILFYMNKSSRDLLDGGLLVFVSTLKETPLFIINTVMMLAVVYVLHKGIEVLARTAFILLWIVFVIGIVILFMLLFSGIIDFTRILPVLSDGFKPVLKSVYRQNYQFPFAEIICITMVMPYLNNKKAGVRAGLISVLLSGMILSGTAVITISILGVDIAERSIFPLLTMVGKASIADFIQRLDILVVMVLIIGDFFKIAIYFYAAVIGASDLFKIPYRKILYPLALIVLFTSITISRTYSEHVKKGGDVLYIMDPLFYVILPAGLVIAALIYRFRTRRKSGTRIS</sequence>
<keyword evidence="5 8" id="KW-0812">Transmembrane</keyword>
<evidence type="ECO:0000256" key="6">
    <source>
        <dbReference type="ARBA" id="ARBA00022989"/>
    </source>
</evidence>
<feature type="transmembrane region" description="Helical" evidence="8">
    <location>
        <begin position="219"/>
        <end position="241"/>
    </location>
</feature>
<dbReference type="EMBL" id="FXAE01000002">
    <property type="protein sequence ID" value="SME93690.1"/>
    <property type="molecule type" value="Genomic_DNA"/>
</dbReference>
<evidence type="ECO:0000256" key="5">
    <source>
        <dbReference type="ARBA" id="ARBA00022692"/>
    </source>
</evidence>
<organism evidence="9 10">
    <name type="scientific">Paenibacillus barengoltzii J12</name>
    <dbReference type="NCBI Taxonomy" id="935846"/>
    <lineage>
        <taxon>Bacteria</taxon>
        <taxon>Bacillati</taxon>
        <taxon>Bacillota</taxon>
        <taxon>Bacilli</taxon>
        <taxon>Bacillales</taxon>
        <taxon>Paenibacillaceae</taxon>
        <taxon>Paenibacillus</taxon>
    </lineage>
</organism>
<feature type="transmembrane region" description="Helical" evidence="8">
    <location>
        <begin position="12"/>
        <end position="30"/>
    </location>
</feature>
<keyword evidence="3" id="KW-0813">Transport</keyword>